<dbReference type="PANTHER" id="PTHR31170:SF25">
    <property type="entry name" value="BNAA09G04570D PROTEIN"/>
    <property type="match status" value="1"/>
</dbReference>
<evidence type="ECO:0000313" key="3">
    <source>
        <dbReference type="RefSeq" id="XP_021296043.1"/>
    </source>
</evidence>
<feature type="transmembrane region" description="Helical" evidence="1">
    <location>
        <begin position="410"/>
        <end position="431"/>
    </location>
</feature>
<accession>A0A6J1BA45</accession>
<dbReference type="OrthoDB" id="1849062at2759"/>
<keyword evidence="1" id="KW-0812">Transmembrane</keyword>
<dbReference type="Proteomes" id="UP000504621">
    <property type="component" value="Unplaced"/>
</dbReference>
<reference evidence="3" key="1">
    <citation type="submission" date="2025-08" db="UniProtKB">
        <authorList>
            <consortium name="RefSeq"/>
        </authorList>
    </citation>
    <scope>IDENTIFICATION</scope>
    <source>
        <tissue evidence="3">Leaf</tissue>
    </source>
</reference>
<name>A0A6J1BA45_9ROSI</name>
<feature type="transmembrane region" description="Helical" evidence="1">
    <location>
        <begin position="142"/>
        <end position="161"/>
    </location>
</feature>
<dbReference type="AlphaFoldDB" id="A0A6J1BA45"/>
<dbReference type="InterPro" id="IPR004158">
    <property type="entry name" value="DUF247_pln"/>
</dbReference>
<evidence type="ECO:0000313" key="2">
    <source>
        <dbReference type="Proteomes" id="UP000504621"/>
    </source>
</evidence>
<evidence type="ECO:0000256" key="1">
    <source>
        <dbReference type="SAM" id="Phobius"/>
    </source>
</evidence>
<gene>
    <name evidence="3" type="primary">LOC110425447</name>
</gene>
<keyword evidence="1" id="KW-1133">Transmembrane helix</keyword>
<dbReference type="Pfam" id="PF03140">
    <property type="entry name" value="DUF247"/>
    <property type="match status" value="1"/>
</dbReference>
<sequence length="435" mass="50202">MISDEEQPWEVRISMPEIEHSDFIREKRAKLESALQEAREEESGTYQRAKPLIQRVPPALMSDVKKDFKKYFEPRQVAIGPLHHGNPKFEQAEHTKLKLAALFADKNKTRGEFLFIKIKEEIKDLRKCYNPEDIKDYDDDELAWMFFVDGCAVLYALYYVLGENQLPYRVLKILISLAKEPRKWEQLITEFIGYSLITDIRDGKSRHTDEEGKQEYTHLLEHLRKKLLTGCRAKSNSSMIGGLLLSCGDNQKHTKTFRSIKDLKGTGIHVTPSESNSLKNISFYCNLLGSLKMPRILVDDSTAAMFLNLVALEMCGNFENDLGVTTYLCFLSSLIDTAEDVKELRVTGVLHNYFGSDEEVANLFRRMGRDLVPDPLMYYDVIENIHRYCNSPVIWFYFNYSNYFGRNWSFLAFLGAIVGLGLTIIQTYFAVNPKK</sequence>
<keyword evidence="1" id="KW-0472">Membrane</keyword>
<dbReference type="GeneID" id="110425447"/>
<organism evidence="2 3">
    <name type="scientific">Herrania umbratica</name>
    <dbReference type="NCBI Taxonomy" id="108875"/>
    <lineage>
        <taxon>Eukaryota</taxon>
        <taxon>Viridiplantae</taxon>
        <taxon>Streptophyta</taxon>
        <taxon>Embryophyta</taxon>
        <taxon>Tracheophyta</taxon>
        <taxon>Spermatophyta</taxon>
        <taxon>Magnoliopsida</taxon>
        <taxon>eudicotyledons</taxon>
        <taxon>Gunneridae</taxon>
        <taxon>Pentapetalae</taxon>
        <taxon>rosids</taxon>
        <taxon>malvids</taxon>
        <taxon>Malvales</taxon>
        <taxon>Malvaceae</taxon>
        <taxon>Byttnerioideae</taxon>
        <taxon>Herrania</taxon>
    </lineage>
</organism>
<protein>
    <submittedName>
        <fullName evidence="3">Uncharacterized protein LOC110425447</fullName>
    </submittedName>
</protein>
<keyword evidence="2" id="KW-1185">Reference proteome</keyword>
<proteinExistence type="predicted"/>
<dbReference type="PANTHER" id="PTHR31170">
    <property type="entry name" value="BNAC04G53230D PROTEIN"/>
    <property type="match status" value="1"/>
</dbReference>
<dbReference type="RefSeq" id="XP_021296043.1">
    <property type="nucleotide sequence ID" value="XM_021440368.1"/>
</dbReference>